<dbReference type="Proteomes" id="UP001642409">
    <property type="component" value="Unassembled WGS sequence"/>
</dbReference>
<dbReference type="EMBL" id="CATOUU010001186">
    <property type="protein sequence ID" value="CAI9978859.1"/>
    <property type="molecule type" value="Genomic_DNA"/>
</dbReference>
<sequence>MHSTVDKLVLSMNQNTQQKQQAQPFSQMKPMQQTGIGATGGFGNTTGGFGGMQNKGFGAPQGQVQQQPFQQKPLSALDLQIQALPHQIEHIGSTTSLQLSNVEQTKSQIIRHNNNNTIQSEFLANSKIDLKMTQKYEHKLDTDLQSLQDAIKLCEKRCGAVFE</sequence>
<dbReference type="AlphaFoldDB" id="A0AA86RVV4"/>
<evidence type="ECO:0000313" key="2">
    <source>
        <dbReference type="EMBL" id="CAL5984781.1"/>
    </source>
</evidence>
<reference evidence="2 3" key="2">
    <citation type="submission" date="2024-07" db="EMBL/GenBank/DDBJ databases">
        <authorList>
            <person name="Akdeniz Z."/>
        </authorList>
    </citation>
    <scope>NUCLEOTIDE SEQUENCE [LARGE SCALE GENOMIC DNA]</scope>
</reference>
<dbReference type="EMBL" id="CAXDID020000017">
    <property type="protein sequence ID" value="CAL5984781.1"/>
    <property type="molecule type" value="Genomic_DNA"/>
</dbReference>
<gene>
    <name evidence="1" type="ORF">HINF_LOCUS66504</name>
    <name evidence="2" type="ORF">HINF_LOCUS8271</name>
</gene>
<proteinExistence type="predicted"/>
<comment type="caution">
    <text evidence="1">The sequence shown here is derived from an EMBL/GenBank/DDBJ whole genome shotgun (WGS) entry which is preliminary data.</text>
</comment>
<evidence type="ECO:0000313" key="3">
    <source>
        <dbReference type="Proteomes" id="UP001642409"/>
    </source>
</evidence>
<protein>
    <submittedName>
        <fullName evidence="2">Hypothetical_protein</fullName>
    </submittedName>
</protein>
<keyword evidence="3" id="KW-1185">Reference proteome</keyword>
<reference evidence="1" key="1">
    <citation type="submission" date="2023-06" db="EMBL/GenBank/DDBJ databases">
        <authorList>
            <person name="Kurt Z."/>
        </authorList>
    </citation>
    <scope>NUCLEOTIDE SEQUENCE</scope>
</reference>
<accession>A0AA86RVV4</accession>
<name>A0AA86RVV4_9EUKA</name>
<organism evidence="1">
    <name type="scientific">Hexamita inflata</name>
    <dbReference type="NCBI Taxonomy" id="28002"/>
    <lineage>
        <taxon>Eukaryota</taxon>
        <taxon>Metamonada</taxon>
        <taxon>Diplomonadida</taxon>
        <taxon>Hexamitidae</taxon>
        <taxon>Hexamitinae</taxon>
        <taxon>Hexamita</taxon>
    </lineage>
</organism>
<evidence type="ECO:0000313" key="1">
    <source>
        <dbReference type="EMBL" id="CAI9978859.1"/>
    </source>
</evidence>